<dbReference type="AlphaFoldDB" id="A0A0F9JP27"/>
<protein>
    <submittedName>
        <fullName evidence="1">Uncharacterized protein</fullName>
    </submittedName>
</protein>
<accession>A0A0F9JP27</accession>
<evidence type="ECO:0000313" key="1">
    <source>
        <dbReference type="EMBL" id="KKM71564.1"/>
    </source>
</evidence>
<proteinExistence type="predicted"/>
<dbReference type="EMBL" id="LAZR01009613">
    <property type="protein sequence ID" value="KKM71564.1"/>
    <property type="molecule type" value="Genomic_DNA"/>
</dbReference>
<sequence length="90" mass="10122">MTKKIAVLVGQIQDEALRMALGLTLADDEVHVYLLDRKVAKNDANDLNLETMVDLDMGVFTNTSENAGFELISNEDIASRLLDYDHVFMY</sequence>
<organism evidence="1">
    <name type="scientific">marine sediment metagenome</name>
    <dbReference type="NCBI Taxonomy" id="412755"/>
    <lineage>
        <taxon>unclassified sequences</taxon>
        <taxon>metagenomes</taxon>
        <taxon>ecological metagenomes</taxon>
    </lineage>
</organism>
<gene>
    <name evidence="1" type="ORF">LCGC14_1429380</name>
</gene>
<name>A0A0F9JP27_9ZZZZ</name>
<comment type="caution">
    <text evidence="1">The sequence shown here is derived from an EMBL/GenBank/DDBJ whole genome shotgun (WGS) entry which is preliminary data.</text>
</comment>
<reference evidence="1" key="1">
    <citation type="journal article" date="2015" name="Nature">
        <title>Complex archaea that bridge the gap between prokaryotes and eukaryotes.</title>
        <authorList>
            <person name="Spang A."/>
            <person name="Saw J.H."/>
            <person name="Jorgensen S.L."/>
            <person name="Zaremba-Niedzwiedzka K."/>
            <person name="Martijn J."/>
            <person name="Lind A.E."/>
            <person name="van Eijk R."/>
            <person name="Schleper C."/>
            <person name="Guy L."/>
            <person name="Ettema T.J."/>
        </authorList>
    </citation>
    <scope>NUCLEOTIDE SEQUENCE</scope>
</reference>